<protein>
    <submittedName>
        <fullName evidence="1">Uncharacterized protein</fullName>
    </submittedName>
</protein>
<name>A0A133ZYY6_9FIRM</name>
<keyword evidence="2" id="KW-1185">Reference proteome</keyword>
<dbReference type="RefSeq" id="WP_060930397.1">
    <property type="nucleotide sequence ID" value="NZ_KQ959775.1"/>
</dbReference>
<sequence length="140" mass="16323">MSENGLMDLKRQMIKLIEHLGNENIITGVSAKDSQTFDELVILLRDTLKEEYPKTKLKRIMKSVHYANGFSDSDLKQSAFILDEIEQYLCINKFLNHDNSVKYFNKRIVSNEFEINPQNMVLVMIESLLCSKSKYKIIRS</sequence>
<dbReference type="OrthoDB" id="1665721at2"/>
<comment type="caution">
    <text evidence="1">The sequence shown here is derived from an EMBL/GenBank/DDBJ whole genome shotgun (WGS) entry which is preliminary data.</text>
</comment>
<dbReference type="EMBL" id="LSDA01000011">
    <property type="protein sequence ID" value="KXB60652.1"/>
    <property type="molecule type" value="Genomic_DNA"/>
</dbReference>
<evidence type="ECO:0000313" key="1">
    <source>
        <dbReference type="EMBL" id="KXB60652.1"/>
    </source>
</evidence>
<reference evidence="2" key="1">
    <citation type="submission" date="2016-01" db="EMBL/GenBank/DDBJ databases">
        <authorList>
            <person name="Mitreva M."/>
            <person name="Pepin K.H."/>
            <person name="Mihindukulasuriya K.A."/>
            <person name="Fulton R."/>
            <person name="Fronick C."/>
            <person name="O'Laughlin M."/>
            <person name="Miner T."/>
            <person name="Herter B."/>
            <person name="Rosa B.A."/>
            <person name="Cordes M."/>
            <person name="Tomlinson C."/>
            <person name="Wollam A."/>
            <person name="Palsikar V.B."/>
            <person name="Mardis E.R."/>
            <person name="Wilson R.K."/>
        </authorList>
    </citation>
    <scope>NUCLEOTIDE SEQUENCE [LARGE SCALE GENOMIC DNA]</scope>
    <source>
        <strain evidence="2">DNF00896</strain>
    </source>
</reference>
<dbReference type="STRING" id="467210.HMPREF1866_00433"/>
<dbReference type="AlphaFoldDB" id="A0A133ZYY6"/>
<evidence type="ECO:0000313" key="2">
    <source>
        <dbReference type="Proteomes" id="UP000070394"/>
    </source>
</evidence>
<accession>A0A133ZYY6</accession>
<proteinExistence type="predicted"/>
<dbReference type="Proteomes" id="UP000070394">
    <property type="component" value="Unassembled WGS sequence"/>
</dbReference>
<dbReference type="PATRIC" id="fig|467210.3.peg.428"/>
<gene>
    <name evidence="1" type="ORF">HMPREF1866_00433</name>
</gene>
<organism evidence="1 2">
    <name type="scientific">Lachnoanaerobaculum saburreum</name>
    <dbReference type="NCBI Taxonomy" id="467210"/>
    <lineage>
        <taxon>Bacteria</taxon>
        <taxon>Bacillati</taxon>
        <taxon>Bacillota</taxon>
        <taxon>Clostridia</taxon>
        <taxon>Lachnospirales</taxon>
        <taxon>Lachnospiraceae</taxon>
        <taxon>Lachnoanaerobaculum</taxon>
    </lineage>
</organism>